<dbReference type="GO" id="GO:0008360">
    <property type="term" value="P:regulation of cell shape"/>
    <property type="evidence" value="ECO:0007669"/>
    <property type="project" value="UniProtKB-UniRule"/>
</dbReference>
<dbReference type="InterPro" id="IPR005490">
    <property type="entry name" value="LD_TPept_cat_dom"/>
</dbReference>
<dbReference type="GO" id="GO:0018104">
    <property type="term" value="P:peptidoglycan-protein cross-linking"/>
    <property type="evidence" value="ECO:0007669"/>
    <property type="project" value="TreeGrafter"/>
</dbReference>
<evidence type="ECO:0000256" key="1">
    <source>
        <dbReference type="ARBA" id="ARBA00004752"/>
    </source>
</evidence>
<evidence type="ECO:0000313" key="12">
    <source>
        <dbReference type="Proteomes" id="UP000660339"/>
    </source>
</evidence>
<evidence type="ECO:0000256" key="6">
    <source>
        <dbReference type="ARBA" id="ARBA00023316"/>
    </source>
</evidence>
<evidence type="ECO:0000256" key="8">
    <source>
        <dbReference type="SAM" id="MobiDB-lite"/>
    </source>
</evidence>
<gene>
    <name evidence="11" type="ORF">Cme02nite_66520</name>
</gene>
<dbReference type="Proteomes" id="UP000660339">
    <property type="component" value="Unassembled WGS sequence"/>
</dbReference>
<dbReference type="GO" id="GO:0071555">
    <property type="term" value="P:cell wall organization"/>
    <property type="evidence" value="ECO:0007669"/>
    <property type="project" value="UniProtKB-UniRule"/>
</dbReference>
<dbReference type="GO" id="GO:0016746">
    <property type="term" value="F:acyltransferase activity"/>
    <property type="evidence" value="ECO:0007669"/>
    <property type="project" value="UniProtKB-KW"/>
</dbReference>
<feature type="active site" description="Proton donor/acceptor" evidence="7">
    <location>
        <position position="322"/>
    </location>
</feature>
<feature type="region of interest" description="Disordered" evidence="8">
    <location>
        <begin position="18"/>
        <end position="41"/>
    </location>
</feature>
<dbReference type="PANTHER" id="PTHR30582:SF2">
    <property type="entry name" value="L,D-TRANSPEPTIDASE YCIB-RELATED"/>
    <property type="match status" value="1"/>
</dbReference>
<sequence>MALVLAVVAPLALTACSEDGGTPPSFVTPTQSAPEPAPASAEPLALAVTPAEAAKNQPVSAEIGTRVTGGQVQTVTMTEAGGAKVAGTMRADGSSFVPTKPLKYGKKYSATVVAVGPDGTTIEKKTSFTTMGRPSKKTGAGLYLFSDRSYGVAMPVVIEFTKPVPTAARAAVERRLFVTVEPPQPGIWHWSSSLQVMYRGPQYWQPGTKITVRAALEGVPMGDGRYGDADRLGVGNIAKEKVELIVDNKTKRMQVFKNDVVVKTLPVSLGKTKTPSSSGTMVIMDKQRKTVFDTTDDPGNVDRYVVNIEYAQRLTWGGEYIHAAPWSVKDQGVRNVSHGCVNVSMANAVYLFNLTSIGTPVTVKGTERKIKPANGWTAWSVGWAEYLKGSALPVPPELSALGDPDPTASALPSPSVSPTA</sequence>
<evidence type="ECO:0000256" key="5">
    <source>
        <dbReference type="ARBA" id="ARBA00023315"/>
    </source>
</evidence>
<feature type="domain" description="L,D-TPase catalytic" evidence="10">
    <location>
        <begin position="242"/>
        <end position="364"/>
    </location>
</feature>
<keyword evidence="4 7" id="KW-0573">Peptidoglycan synthesis</keyword>
<feature type="active site" description="Nucleophile" evidence="7">
    <location>
        <position position="340"/>
    </location>
</feature>
<dbReference type="CDD" id="cd16913">
    <property type="entry name" value="YkuD_like"/>
    <property type="match status" value="1"/>
</dbReference>
<dbReference type="EMBL" id="BONJ01000039">
    <property type="protein sequence ID" value="GIG18320.1"/>
    <property type="molecule type" value="Genomic_DNA"/>
</dbReference>
<accession>A0A8J3LHF3</accession>
<evidence type="ECO:0000256" key="4">
    <source>
        <dbReference type="ARBA" id="ARBA00022984"/>
    </source>
</evidence>
<dbReference type="Gene3D" id="2.60.40.3780">
    <property type="match status" value="1"/>
</dbReference>
<dbReference type="InterPro" id="IPR041280">
    <property type="entry name" value="Big_10"/>
</dbReference>
<feature type="compositionally biased region" description="Polar residues" evidence="8">
    <location>
        <begin position="410"/>
        <end position="420"/>
    </location>
</feature>
<dbReference type="CDD" id="cd13432">
    <property type="entry name" value="LDT_IgD_like_2"/>
    <property type="match status" value="1"/>
</dbReference>
<keyword evidence="5" id="KW-0012">Acyltransferase</keyword>
<keyword evidence="3 7" id="KW-0133">Cell shape</keyword>
<dbReference type="GO" id="GO:0071972">
    <property type="term" value="F:peptidoglycan L,D-transpeptidase activity"/>
    <property type="evidence" value="ECO:0007669"/>
    <property type="project" value="TreeGrafter"/>
</dbReference>
<keyword evidence="12" id="KW-1185">Reference proteome</keyword>
<dbReference type="Gene3D" id="2.60.40.3710">
    <property type="match status" value="1"/>
</dbReference>
<feature type="region of interest" description="Disordered" evidence="8">
    <location>
        <begin position="397"/>
        <end position="420"/>
    </location>
</feature>
<dbReference type="Pfam" id="PF17964">
    <property type="entry name" value="Big_10"/>
    <property type="match status" value="1"/>
</dbReference>
<evidence type="ECO:0000256" key="7">
    <source>
        <dbReference type="PROSITE-ProRule" id="PRU01373"/>
    </source>
</evidence>
<evidence type="ECO:0000256" key="3">
    <source>
        <dbReference type="ARBA" id="ARBA00022960"/>
    </source>
</evidence>
<dbReference type="AlphaFoldDB" id="A0A8J3LHF3"/>
<dbReference type="Gene3D" id="2.40.440.10">
    <property type="entry name" value="L,D-transpeptidase catalytic domain-like"/>
    <property type="match status" value="1"/>
</dbReference>
<keyword evidence="9" id="KW-0732">Signal</keyword>
<reference evidence="11" key="1">
    <citation type="submission" date="2021-01" db="EMBL/GenBank/DDBJ databases">
        <title>Whole genome shotgun sequence of Catellatospora methionotrophica NBRC 14553.</title>
        <authorList>
            <person name="Komaki H."/>
            <person name="Tamura T."/>
        </authorList>
    </citation>
    <scope>NUCLEOTIDE SEQUENCE</scope>
    <source>
        <strain evidence="11">NBRC 14553</strain>
    </source>
</reference>
<feature type="signal peptide" evidence="9">
    <location>
        <begin position="1"/>
        <end position="17"/>
    </location>
</feature>
<comment type="pathway">
    <text evidence="1 7">Cell wall biogenesis; peptidoglycan biosynthesis.</text>
</comment>
<organism evidence="11 12">
    <name type="scientific">Catellatospora methionotrophica</name>
    <dbReference type="NCBI Taxonomy" id="121620"/>
    <lineage>
        <taxon>Bacteria</taxon>
        <taxon>Bacillati</taxon>
        <taxon>Actinomycetota</taxon>
        <taxon>Actinomycetes</taxon>
        <taxon>Micromonosporales</taxon>
        <taxon>Micromonosporaceae</taxon>
        <taxon>Catellatospora</taxon>
    </lineage>
</organism>
<feature type="compositionally biased region" description="Low complexity" evidence="8">
    <location>
        <begin position="32"/>
        <end position="41"/>
    </location>
</feature>
<dbReference type="UniPathway" id="UPA00219"/>
<evidence type="ECO:0000256" key="9">
    <source>
        <dbReference type="SAM" id="SignalP"/>
    </source>
</evidence>
<evidence type="ECO:0000259" key="10">
    <source>
        <dbReference type="PROSITE" id="PS52029"/>
    </source>
</evidence>
<dbReference type="PANTHER" id="PTHR30582">
    <property type="entry name" value="L,D-TRANSPEPTIDASE"/>
    <property type="match status" value="1"/>
</dbReference>
<proteinExistence type="predicted"/>
<dbReference type="PROSITE" id="PS52029">
    <property type="entry name" value="LD_TPASE"/>
    <property type="match status" value="1"/>
</dbReference>
<dbReference type="InterPro" id="IPR050979">
    <property type="entry name" value="LD-transpeptidase"/>
</dbReference>
<dbReference type="InterPro" id="IPR038063">
    <property type="entry name" value="Transpep_catalytic_dom"/>
</dbReference>
<feature type="chain" id="PRO_5035172656" description="L,D-TPase catalytic domain-containing protein" evidence="9">
    <location>
        <begin position="18"/>
        <end position="420"/>
    </location>
</feature>
<keyword evidence="2" id="KW-0808">Transferase</keyword>
<dbReference type="GO" id="GO:0005576">
    <property type="term" value="C:extracellular region"/>
    <property type="evidence" value="ECO:0007669"/>
    <property type="project" value="TreeGrafter"/>
</dbReference>
<evidence type="ECO:0000313" key="11">
    <source>
        <dbReference type="EMBL" id="GIG18320.1"/>
    </source>
</evidence>
<keyword evidence="6 7" id="KW-0961">Cell wall biogenesis/degradation</keyword>
<name>A0A8J3LHF3_9ACTN</name>
<dbReference type="SUPFAM" id="SSF141523">
    <property type="entry name" value="L,D-transpeptidase catalytic domain-like"/>
    <property type="match status" value="1"/>
</dbReference>
<comment type="caution">
    <text evidence="11">The sequence shown here is derived from an EMBL/GenBank/DDBJ whole genome shotgun (WGS) entry which is preliminary data.</text>
</comment>
<evidence type="ECO:0000256" key="2">
    <source>
        <dbReference type="ARBA" id="ARBA00022679"/>
    </source>
</evidence>
<dbReference type="Pfam" id="PF03734">
    <property type="entry name" value="YkuD"/>
    <property type="match status" value="1"/>
</dbReference>
<protein>
    <recommendedName>
        <fullName evidence="10">L,D-TPase catalytic domain-containing protein</fullName>
    </recommendedName>
</protein>